<dbReference type="GO" id="GO:0009103">
    <property type="term" value="P:lipopolysaccharide biosynthetic process"/>
    <property type="evidence" value="ECO:0007669"/>
    <property type="project" value="UniProtKB-UniRule"/>
</dbReference>
<dbReference type="Pfam" id="PF08282">
    <property type="entry name" value="Hydrolase_3"/>
    <property type="match status" value="1"/>
</dbReference>
<dbReference type="GO" id="GO:0046872">
    <property type="term" value="F:metal ion binding"/>
    <property type="evidence" value="ECO:0007669"/>
    <property type="project" value="UniProtKB-UniRule"/>
</dbReference>
<comment type="similarity">
    <text evidence="3 11">Belongs to the KdsC family.</text>
</comment>
<dbReference type="GO" id="GO:0019143">
    <property type="term" value="F:3-deoxy-manno-octulosonate-8-phosphatase activity"/>
    <property type="evidence" value="ECO:0007669"/>
    <property type="project" value="UniProtKB-UniRule"/>
</dbReference>
<dbReference type="InterPro" id="IPR036412">
    <property type="entry name" value="HAD-like_sf"/>
</dbReference>
<keyword evidence="7 11" id="KW-0479">Metal-binding</keyword>
<dbReference type="STRING" id="223900.GCA_000821045_01396"/>
<evidence type="ECO:0000313" key="13">
    <source>
        <dbReference type="EMBL" id="OLO10718.1"/>
    </source>
</evidence>
<feature type="binding site" evidence="12">
    <location>
        <position position="22"/>
    </location>
    <ligand>
        <name>substrate</name>
    </ligand>
</feature>
<evidence type="ECO:0000256" key="7">
    <source>
        <dbReference type="ARBA" id="ARBA00022723"/>
    </source>
</evidence>
<evidence type="ECO:0000256" key="10">
    <source>
        <dbReference type="ARBA" id="ARBA00031051"/>
    </source>
</evidence>
<comment type="cofactor">
    <cofactor evidence="2 11 12">
        <name>Mg(2+)</name>
        <dbReference type="ChEBI" id="CHEBI:18420"/>
    </cofactor>
</comment>
<dbReference type="EMBL" id="MSDQ01000032">
    <property type="protein sequence ID" value="OLO10718.1"/>
    <property type="molecule type" value="Genomic_DNA"/>
</dbReference>
<dbReference type="NCBIfam" id="TIGR01670">
    <property type="entry name" value="KdsC-phosphatas"/>
    <property type="match status" value="1"/>
</dbReference>
<comment type="caution">
    <text evidence="13">The sequence shown here is derived from an EMBL/GenBank/DDBJ whole genome shotgun (WGS) entry which is preliminary data.</text>
</comment>
<protein>
    <recommendedName>
        <fullName evidence="6 11">3-deoxy-D-manno-octulosonate 8-phosphate phosphatase KdsC</fullName>
        <ecNumber evidence="5 11">3.1.3.45</ecNumber>
    </recommendedName>
    <alternativeName>
        <fullName evidence="10 11">KDO 8-P phosphatase</fullName>
    </alternativeName>
</protein>
<dbReference type="FunFam" id="3.40.50.1000:FF:000029">
    <property type="entry name" value="3-deoxy-D-manno-octulosonate 8-phosphate phosphatase KdsC"/>
    <property type="match status" value="1"/>
</dbReference>
<comment type="catalytic activity">
    <reaction evidence="1 11">
        <text>3-deoxy-alpha-D-manno-2-octulosonate-8-phosphate + H2O = 3-deoxy-alpha-D-manno-oct-2-ulosonate + phosphate</text>
        <dbReference type="Rhea" id="RHEA:11500"/>
        <dbReference type="ChEBI" id="CHEBI:15377"/>
        <dbReference type="ChEBI" id="CHEBI:43474"/>
        <dbReference type="ChEBI" id="CHEBI:85985"/>
        <dbReference type="ChEBI" id="CHEBI:85986"/>
        <dbReference type="EC" id="3.1.3.45"/>
    </reaction>
</comment>
<evidence type="ECO:0000256" key="6">
    <source>
        <dbReference type="ARBA" id="ARBA00020092"/>
    </source>
</evidence>
<evidence type="ECO:0000256" key="9">
    <source>
        <dbReference type="ARBA" id="ARBA00022842"/>
    </source>
</evidence>
<dbReference type="AlphaFoldDB" id="A0A1Q8TAS1"/>
<dbReference type="GO" id="GO:0008781">
    <property type="term" value="F:N-acylneuraminate cytidylyltransferase activity"/>
    <property type="evidence" value="ECO:0007669"/>
    <property type="project" value="TreeGrafter"/>
</dbReference>
<dbReference type="Proteomes" id="UP000186806">
    <property type="component" value="Unassembled WGS sequence"/>
</dbReference>
<evidence type="ECO:0000256" key="8">
    <source>
        <dbReference type="ARBA" id="ARBA00022801"/>
    </source>
</evidence>
<comment type="subunit">
    <text evidence="4 11">Homotetramer.</text>
</comment>
<dbReference type="SFLD" id="SFLDG01136">
    <property type="entry name" value="C1.6:_Phosphoserine_Phosphatas"/>
    <property type="match status" value="1"/>
</dbReference>
<dbReference type="InterPro" id="IPR023214">
    <property type="entry name" value="HAD_sf"/>
</dbReference>
<sequence length="180" mass="19182">MTYPDDWRDKAGRIRLLALDVDGVLTDGTLHFQSDGQETKSFNILDGLGIKLLQQNGIAVALITGRESPMVSRRAEALGIAHVAQGREDKLAALSALCEQLDLPLDAVAYCGDDLPDLAAIRAAGLGLSVNNAPDYIRAHADWIPARSGGQGAVREICDALLTCQGRWDACLAPYLDGQG</sequence>
<dbReference type="RefSeq" id="WP_075369838.1">
    <property type="nucleotide sequence ID" value="NZ_MSDQ01000032.1"/>
</dbReference>
<dbReference type="SFLD" id="SFLDG01138">
    <property type="entry name" value="C1.6.2:_Deoxy-d-mannose-octulo"/>
    <property type="match status" value="1"/>
</dbReference>
<proteinExistence type="inferred from homology"/>
<evidence type="ECO:0000256" key="1">
    <source>
        <dbReference type="ARBA" id="ARBA00000898"/>
    </source>
</evidence>
<accession>A0A1Q8TAS1</accession>
<dbReference type="PANTHER" id="PTHR21485:SF3">
    <property type="entry name" value="N-ACYLNEURAMINATE CYTIDYLYLTRANSFERASE"/>
    <property type="match status" value="1"/>
</dbReference>
<dbReference type="Gene3D" id="3.40.50.1000">
    <property type="entry name" value="HAD superfamily/HAD-like"/>
    <property type="match status" value="1"/>
</dbReference>
<dbReference type="CDD" id="cd01630">
    <property type="entry name" value="HAD_KDO-like"/>
    <property type="match status" value="1"/>
</dbReference>
<gene>
    <name evidence="13" type="ORF">BTW10_13540</name>
</gene>
<dbReference type="PIRSF" id="PIRSF006118">
    <property type="entry name" value="KDO8-P_Ptase"/>
    <property type="match status" value="1"/>
</dbReference>
<dbReference type="EC" id="3.1.3.45" evidence="5 11"/>
<evidence type="ECO:0000256" key="3">
    <source>
        <dbReference type="ARBA" id="ARBA00005893"/>
    </source>
</evidence>
<comment type="function">
    <text evidence="11">Catalyzes the hydrolysis of 3-deoxy-D-manno-octulosonate 8-phosphate (KDO 8-P) to 3-deoxy-D-manno-octulosonate (KDO) and inorganic phosphate.</text>
</comment>
<evidence type="ECO:0000256" key="11">
    <source>
        <dbReference type="PIRNR" id="PIRNR006118"/>
    </source>
</evidence>
<dbReference type="SFLD" id="SFLDS00003">
    <property type="entry name" value="Haloacid_Dehalogenase"/>
    <property type="match status" value="1"/>
</dbReference>
<keyword evidence="14" id="KW-1185">Reference proteome</keyword>
<dbReference type="InterPro" id="IPR050793">
    <property type="entry name" value="CMP-NeuNAc_synthase"/>
</dbReference>
<evidence type="ECO:0000256" key="4">
    <source>
        <dbReference type="ARBA" id="ARBA00011881"/>
    </source>
</evidence>
<keyword evidence="8 11" id="KW-0378">Hydrolase</keyword>
<keyword evidence="9 11" id="KW-0460">Magnesium</keyword>
<evidence type="ECO:0000256" key="2">
    <source>
        <dbReference type="ARBA" id="ARBA00001946"/>
    </source>
</evidence>
<feature type="binding site" evidence="12">
    <location>
        <position position="113"/>
    </location>
    <ligand>
        <name>Mg(2+)</name>
        <dbReference type="ChEBI" id="CHEBI:18420"/>
    </ligand>
</feature>
<dbReference type="SUPFAM" id="SSF56784">
    <property type="entry name" value="HAD-like"/>
    <property type="match status" value="1"/>
</dbReference>
<evidence type="ECO:0000313" key="14">
    <source>
        <dbReference type="Proteomes" id="UP000186806"/>
    </source>
</evidence>
<keyword evidence="11" id="KW-0448">Lipopolysaccharide biosynthesis</keyword>
<dbReference type="PANTHER" id="PTHR21485">
    <property type="entry name" value="HAD SUPERFAMILY MEMBERS CMAS AND KDSC"/>
    <property type="match status" value="1"/>
</dbReference>
<reference evidence="13 14" key="1">
    <citation type="submission" date="2016-12" db="EMBL/GenBank/DDBJ databases">
        <title>Draft genome sequences of strains Salinicola socius SMB35, Salinicola sp. MH3R3-1 and Chromohalobacter sp. SMB17 from the Verkhnekamsk potash mining region of Russia.</title>
        <authorList>
            <person name="Mavrodi D.V."/>
            <person name="Olsson B.E."/>
            <person name="Korsakova E.S."/>
            <person name="Pyankova A."/>
            <person name="Mavrodi O.V."/>
            <person name="Plotnikova E.G."/>
        </authorList>
    </citation>
    <scope>NUCLEOTIDE SEQUENCE [LARGE SCALE GENOMIC DNA]</scope>
    <source>
        <strain evidence="13 14">SMB17</strain>
    </source>
</reference>
<dbReference type="InterPro" id="IPR010023">
    <property type="entry name" value="KdsC_fam"/>
</dbReference>
<organism evidence="13 14">
    <name type="scientific">Chromohalobacter japonicus</name>
    <dbReference type="NCBI Taxonomy" id="223900"/>
    <lineage>
        <taxon>Bacteria</taxon>
        <taxon>Pseudomonadati</taxon>
        <taxon>Pseudomonadota</taxon>
        <taxon>Gammaproteobacteria</taxon>
        <taxon>Oceanospirillales</taxon>
        <taxon>Halomonadaceae</taxon>
        <taxon>Chromohalobacter</taxon>
    </lineage>
</organism>
<evidence type="ECO:0000256" key="5">
    <source>
        <dbReference type="ARBA" id="ARBA00013066"/>
    </source>
</evidence>
<name>A0A1Q8TAS1_9GAMM</name>
<feature type="binding site" evidence="12">
    <location>
        <position position="20"/>
    </location>
    <ligand>
        <name>Mg(2+)</name>
        <dbReference type="ChEBI" id="CHEBI:18420"/>
    </ligand>
</feature>
<evidence type="ECO:0000256" key="12">
    <source>
        <dbReference type="PIRSR" id="PIRSR006118-2"/>
    </source>
</evidence>